<reference evidence="3 4" key="1">
    <citation type="journal article" date="2011" name="Stand. Genomic Sci.">
        <title>Complete genome sequence of Nitratifractor salsuginis type strain (E9I37-1).</title>
        <authorList>
            <person name="Anderson I."/>
            <person name="Sikorski J."/>
            <person name="Zeytun A."/>
            <person name="Nolan M."/>
            <person name="Lapidus A."/>
            <person name="Lucas S."/>
            <person name="Hammon N."/>
            <person name="Deshpande S."/>
            <person name="Cheng J.F."/>
            <person name="Tapia R."/>
            <person name="Han C."/>
            <person name="Goodwin L."/>
            <person name="Pitluck S."/>
            <person name="Liolios K."/>
            <person name="Pagani I."/>
            <person name="Ivanova N."/>
            <person name="Huntemann M."/>
            <person name="Mavromatis K."/>
            <person name="Ovchinikova G."/>
            <person name="Pati A."/>
            <person name="Chen A."/>
            <person name="Palaniappan K."/>
            <person name="Land M."/>
            <person name="Hauser L."/>
            <person name="Brambilla E.M."/>
            <person name="Ngatchou-Djao O.D."/>
            <person name="Rohde M."/>
            <person name="Tindall B.J."/>
            <person name="Goker M."/>
            <person name="Detter J.C."/>
            <person name="Woyke T."/>
            <person name="Bristow J."/>
            <person name="Eisen J.A."/>
            <person name="Markowitz V."/>
            <person name="Hugenholtz P."/>
            <person name="Klenk H.P."/>
            <person name="Kyrpides N.C."/>
        </authorList>
    </citation>
    <scope>NUCLEOTIDE SEQUENCE [LARGE SCALE GENOMIC DNA]</scope>
    <source>
        <strain evidence="4">DSM 16511 / JCM 12458 / E9I37-1</strain>
    </source>
</reference>
<dbReference type="SUPFAM" id="SSF51126">
    <property type="entry name" value="Pectin lyase-like"/>
    <property type="match status" value="1"/>
</dbReference>
<proteinExistence type="predicted"/>
<name>E6WYZ4_NITSE</name>
<organism evidence="3 4">
    <name type="scientific">Nitratifractor salsuginis (strain DSM 16511 / JCM 12458 / E9I37-1)</name>
    <dbReference type="NCBI Taxonomy" id="749222"/>
    <lineage>
        <taxon>Bacteria</taxon>
        <taxon>Pseudomonadati</taxon>
        <taxon>Campylobacterota</taxon>
        <taxon>Epsilonproteobacteria</taxon>
        <taxon>Campylobacterales</taxon>
        <taxon>Sulfurovaceae</taxon>
        <taxon>Nitratifractor</taxon>
    </lineage>
</organism>
<evidence type="ECO:0000259" key="2">
    <source>
        <dbReference type="Pfam" id="PF05048"/>
    </source>
</evidence>
<dbReference type="eggNOG" id="COG3420">
    <property type="taxonomic scope" value="Bacteria"/>
</dbReference>
<dbReference type="InterPro" id="IPR006626">
    <property type="entry name" value="PbH1"/>
</dbReference>
<dbReference type="HOGENOM" id="CLU_041882_1_0_7"/>
<dbReference type="EMBL" id="CP002452">
    <property type="protein sequence ID" value="ADV46580.1"/>
    <property type="molecule type" value="Genomic_DNA"/>
</dbReference>
<dbReference type="OrthoDB" id="9767990at2"/>
<dbReference type="InterPro" id="IPR012334">
    <property type="entry name" value="Pectin_lyas_fold"/>
</dbReference>
<evidence type="ECO:0000313" key="4">
    <source>
        <dbReference type="Proteomes" id="UP000008633"/>
    </source>
</evidence>
<dbReference type="SMART" id="SM00710">
    <property type="entry name" value="PbH1"/>
    <property type="match status" value="8"/>
</dbReference>
<dbReference type="PANTHER" id="PTHR22990">
    <property type="entry name" value="F-BOX ONLY PROTEIN"/>
    <property type="match status" value="1"/>
</dbReference>
<evidence type="ECO:0000256" key="1">
    <source>
        <dbReference type="ARBA" id="ARBA00022737"/>
    </source>
</evidence>
<sequence length="420" mass="47019">MRTVALGIRKLFPSLWLGAVIAQAGALQQAIDRVEPGAMIELGSGVIEESVTIDKPLTLKGVEGKTLLQGPGRGTVVTIGSSHVHLEGLTIQGSGRRRERLDAAVKMDGVSDVSIKGCKIEKSLFGIIAERSAHLEFSRNSIRSYPEKVVDNRGDFIRLWGSHDIKVRGNRLEHGRDLSVTRSHNVLLADNRIREARYGILASMDTNLTARGNDIRNIYAGFFIRGGRDLNATGNTVFDTRTATGTGILLAHGRNIHISDNLLMACAQALYIDASPVEIGMRRYIYHNAVVDNVTALHFHAALRNNTIRDNDFVGNLHDVERDIPKAKREHNDIALNYWDRYEGFDRDRDGVGDTPYRVLIYADKLWQDDHRLKFFYATPILSLVDFIERLAPFDAPEELLKDPRPRMQRNIHSTAIEVK</sequence>
<keyword evidence="1" id="KW-0677">Repeat</keyword>
<dbReference type="InterPro" id="IPR011050">
    <property type="entry name" value="Pectin_lyase_fold/virulence"/>
</dbReference>
<protein>
    <submittedName>
        <fullName evidence="3">Periplasmic copper-binding protein</fullName>
    </submittedName>
</protein>
<dbReference type="InterPro" id="IPR051550">
    <property type="entry name" value="SCF-Subunits/Alg-Epimerases"/>
</dbReference>
<keyword evidence="4" id="KW-1185">Reference proteome</keyword>
<dbReference type="Pfam" id="PF05048">
    <property type="entry name" value="NosD"/>
    <property type="match status" value="1"/>
</dbReference>
<dbReference type="AlphaFoldDB" id="E6WYZ4"/>
<gene>
    <name evidence="3" type="ordered locus">Nitsa_1329</name>
</gene>
<dbReference type="STRING" id="749222.Nitsa_1329"/>
<evidence type="ECO:0000313" key="3">
    <source>
        <dbReference type="EMBL" id="ADV46580.1"/>
    </source>
</evidence>
<dbReference type="KEGG" id="nsa:Nitsa_1329"/>
<accession>E6WYZ4</accession>
<dbReference type="Gene3D" id="2.160.20.10">
    <property type="entry name" value="Single-stranded right-handed beta-helix, Pectin lyase-like"/>
    <property type="match status" value="1"/>
</dbReference>
<dbReference type="InterPro" id="IPR007742">
    <property type="entry name" value="NosD_dom"/>
</dbReference>
<feature type="domain" description="Periplasmic copper-binding protein NosD beta helix" evidence="2">
    <location>
        <begin position="148"/>
        <end position="344"/>
    </location>
</feature>
<dbReference type="NCBIfam" id="TIGR04247">
    <property type="entry name" value="NosD_copper_fam"/>
    <property type="match status" value="1"/>
</dbReference>
<dbReference type="PANTHER" id="PTHR22990:SF15">
    <property type="entry name" value="F-BOX ONLY PROTEIN 10"/>
    <property type="match status" value="1"/>
</dbReference>
<dbReference type="Proteomes" id="UP000008633">
    <property type="component" value="Chromosome"/>
</dbReference>
<reference evidence="4" key="2">
    <citation type="submission" date="2011-01" db="EMBL/GenBank/DDBJ databases">
        <title>The complete genome of Nitratifractor salsuginis DSM 16511.</title>
        <authorList>
            <consortium name="US DOE Joint Genome Institute (JGI-PGF)"/>
            <person name="Lucas S."/>
            <person name="Copeland A."/>
            <person name="Lapidus A."/>
            <person name="Bruce D."/>
            <person name="Goodwin L."/>
            <person name="Pitluck S."/>
            <person name="Kyrpides N."/>
            <person name="Mavromatis K."/>
            <person name="Ivanova N."/>
            <person name="Mikhailova N."/>
            <person name="Zeytun A."/>
            <person name="Detter J.C."/>
            <person name="Tapia R."/>
            <person name="Han C."/>
            <person name="Land M."/>
            <person name="Hauser L."/>
            <person name="Markowitz V."/>
            <person name="Cheng J.-F."/>
            <person name="Hugenholtz P."/>
            <person name="Woyke T."/>
            <person name="Wu D."/>
            <person name="Tindall B."/>
            <person name="Schuetze A."/>
            <person name="Brambilla E."/>
            <person name="Klenk H.-P."/>
            <person name="Eisen J.A."/>
        </authorList>
    </citation>
    <scope>NUCLEOTIDE SEQUENCE [LARGE SCALE GENOMIC DNA]</scope>
    <source>
        <strain evidence="4">DSM 16511 / JCM 12458 / E9I37-1</strain>
    </source>
</reference>
<dbReference type="InterPro" id="IPR026464">
    <property type="entry name" value="NosD_copper_fam"/>
</dbReference>